<evidence type="ECO:0000313" key="1">
    <source>
        <dbReference type="EMBL" id="ABJ82620.1"/>
    </source>
</evidence>
<reference evidence="1" key="1">
    <citation type="submission" date="2006-10" db="EMBL/GenBank/DDBJ databases">
        <title>Complete sequence of Solibacter usitatus Ellin6076.</title>
        <authorList>
            <consortium name="US DOE Joint Genome Institute"/>
            <person name="Copeland A."/>
            <person name="Lucas S."/>
            <person name="Lapidus A."/>
            <person name="Barry K."/>
            <person name="Detter J.C."/>
            <person name="Glavina del Rio T."/>
            <person name="Hammon N."/>
            <person name="Israni S."/>
            <person name="Dalin E."/>
            <person name="Tice H."/>
            <person name="Pitluck S."/>
            <person name="Thompson L.S."/>
            <person name="Brettin T."/>
            <person name="Bruce D."/>
            <person name="Han C."/>
            <person name="Tapia R."/>
            <person name="Gilna P."/>
            <person name="Schmutz J."/>
            <person name="Larimer F."/>
            <person name="Land M."/>
            <person name="Hauser L."/>
            <person name="Kyrpides N."/>
            <person name="Mikhailova N."/>
            <person name="Janssen P.H."/>
            <person name="Kuske C.R."/>
            <person name="Richardson P."/>
        </authorList>
    </citation>
    <scope>NUCLEOTIDE SEQUENCE</scope>
    <source>
        <strain evidence="1">Ellin6076</strain>
    </source>
</reference>
<dbReference type="AlphaFoldDB" id="Q028D7"/>
<name>Q028D7_SOLUE</name>
<proteinExistence type="predicted"/>
<sequence>MLLWAINVERVPVSPIVRLLSLIRYVLLPLDGKLRGRTTGQAFRDLQAGEQYFVSNEPPCQAIIGAAFRRSISTCASWAKKVSSGA</sequence>
<dbReference type="HOGENOM" id="CLU_2496248_0_0_0"/>
<organism evidence="1">
    <name type="scientific">Solibacter usitatus (strain Ellin6076)</name>
    <dbReference type="NCBI Taxonomy" id="234267"/>
    <lineage>
        <taxon>Bacteria</taxon>
        <taxon>Pseudomonadati</taxon>
        <taxon>Acidobacteriota</taxon>
        <taxon>Terriglobia</taxon>
        <taxon>Bryobacterales</taxon>
        <taxon>Solibacteraceae</taxon>
        <taxon>Candidatus Solibacter</taxon>
    </lineage>
</organism>
<dbReference type="EMBL" id="CP000473">
    <property type="protein sequence ID" value="ABJ82620.1"/>
    <property type="molecule type" value="Genomic_DNA"/>
</dbReference>
<protein>
    <submittedName>
        <fullName evidence="1">Uncharacterized protein</fullName>
    </submittedName>
</protein>
<dbReference type="STRING" id="234267.Acid_1630"/>
<accession>Q028D7</accession>
<dbReference type="KEGG" id="sus:Acid_1630"/>
<dbReference type="InParanoid" id="Q028D7"/>
<gene>
    <name evidence="1" type="ordered locus">Acid_1630</name>
</gene>